<dbReference type="NCBIfam" id="TIGR02532">
    <property type="entry name" value="IV_pilin_GFxxxE"/>
    <property type="match status" value="1"/>
</dbReference>
<name>A0A0G0FEG3_9BACT</name>
<evidence type="ECO:0000313" key="2">
    <source>
        <dbReference type="EMBL" id="KKP85725.1"/>
    </source>
</evidence>
<keyword evidence="1" id="KW-0812">Transmembrane</keyword>
<dbReference type="Pfam" id="PF07963">
    <property type="entry name" value="N_methyl"/>
    <property type="match status" value="1"/>
</dbReference>
<sequence length="198" mass="22040">MIKFFKQKNKNKVCPAKPWRSRGFTLVETLVAISIFSMSIVAIMSVLGNGVSDTNYAKQKMIASYLAQEGIEYIRNMRDTYVLYTDTTGNDWDAFKNVISECGNAGGGGGNTKNCYFDDENLIQPCGNDLCSNHLLYDSSTGKYNYTSGIDSGFIRSIQARYPSGPNSDIKINSIISWTQPSGSFSVEFSENLFDWVE</sequence>
<dbReference type="PROSITE" id="PS00409">
    <property type="entry name" value="PROKAR_NTER_METHYL"/>
    <property type="match status" value="1"/>
</dbReference>
<keyword evidence="1" id="KW-0472">Membrane</keyword>
<evidence type="ECO:0000313" key="3">
    <source>
        <dbReference type="Proteomes" id="UP000186383"/>
    </source>
</evidence>
<dbReference type="EMBL" id="LBQW01000009">
    <property type="protein sequence ID" value="KKP85725.1"/>
    <property type="molecule type" value="Genomic_DNA"/>
</dbReference>
<accession>A0A0G0FEG3</accession>
<comment type="caution">
    <text evidence="2">The sequence shown here is derived from an EMBL/GenBank/DDBJ whole genome shotgun (WGS) entry which is preliminary data.</text>
</comment>
<dbReference type="AlphaFoldDB" id="A0A0G0FEG3"/>
<dbReference type="Proteomes" id="UP000186383">
    <property type="component" value="Unassembled WGS sequence"/>
</dbReference>
<dbReference type="InterPro" id="IPR012902">
    <property type="entry name" value="N_methyl_site"/>
</dbReference>
<protein>
    <submittedName>
        <fullName evidence="2">Type 4 fimbrial biogenesis protein PilV</fullName>
    </submittedName>
</protein>
<proteinExistence type="predicted"/>
<keyword evidence="1" id="KW-1133">Transmembrane helix</keyword>
<gene>
    <name evidence="2" type="ORF">UR88_C0009G0007</name>
</gene>
<evidence type="ECO:0000256" key="1">
    <source>
        <dbReference type="SAM" id="Phobius"/>
    </source>
</evidence>
<organism evidence="2 3">
    <name type="scientific">Candidatus Nomurabacteria bacterium GW2011_GWA1_35_8</name>
    <dbReference type="NCBI Taxonomy" id="1618727"/>
    <lineage>
        <taxon>Bacteria</taxon>
        <taxon>Candidatus Nomuraibacteriota</taxon>
    </lineage>
</organism>
<reference evidence="2 3" key="1">
    <citation type="journal article" date="2015" name="Nature">
        <title>rRNA introns, odd ribosomes, and small enigmatic genomes across a large radiation of phyla.</title>
        <authorList>
            <person name="Brown C.T."/>
            <person name="Hug L.A."/>
            <person name="Thomas B.C."/>
            <person name="Sharon I."/>
            <person name="Castelle C.J."/>
            <person name="Singh A."/>
            <person name="Wilkins M.J."/>
            <person name="Williams K.H."/>
            <person name="Banfield J.F."/>
        </authorList>
    </citation>
    <scope>NUCLEOTIDE SEQUENCE [LARGE SCALE GENOMIC DNA]</scope>
</reference>
<feature type="transmembrane region" description="Helical" evidence="1">
    <location>
        <begin position="26"/>
        <end position="47"/>
    </location>
</feature>